<comment type="similarity">
    <text evidence="2">Belongs to the NRDE2 family.</text>
</comment>
<gene>
    <name evidence="5" type="ORF">QBC34DRAFT_489280</name>
</gene>
<reference evidence="5" key="2">
    <citation type="submission" date="2023-05" db="EMBL/GenBank/DDBJ databases">
        <authorList>
            <consortium name="Lawrence Berkeley National Laboratory"/>
            <person name="Steindorff A."/>
            <person name="Hensen N."/>
            <person name="Bonometti L."/>
            <person name="Westerberg I."/>
            <person name="Brannstrom I.O."/>
            <person name="Guillou S."/>
            <person name="Cros-Aarteil S."/>
            <person name="Calhoun S."/>
            <person name="Haridas S."/>
            <person name="Kuo A."/>
            <person name="Mondo S."/>
            <person name="Pangilinan J."/>
            <person name="Riley R."/>
            <person name="Labutti K."/>
            <person name="Andreopoulos B."/>
            <person name="Lipzen A."/>
            <person name="Chen C."/>
            <person name="Yanf M."/>
            <person name="Daum C."/>
            <person name="Ng V."/>
            <person name="Clum A."/>
            <person name="Ohm R."/>
            <person name="Martin F."/>
            <person name="Silar P."/>
            <person name="Natvig D."/>
            <person name="Lalanne C."/>
            <person name="Gautier V."/>
            <person name="Ament-Velasquez S.L."/>
            <person name="Kruys A."/>
            <person name="Hutchinson M.I."/>
            <person name="Powell A.J."/>
            <person name="Barry K."/>
            <person name="Miller A.N."/>
            <person name="Grigoriev I.V."/>
            <person name="Debuchy R."/>
            <person name="Gladieux P."/>
            <person name="Thoren M.H."/>
            <person name="Johannesson H."/>
        </authorList>
    </citation>
    <scope>NUCLEOTIDE SEQUENCE</scope>
    <source>
        <strain evidence="5">PSN243</strain>
    </source>
</reference>
<dbReference type="EMBL" id="MU865913">
    <property type="protein sequence ID" value="KAK4455988.1"/>
    <property type="molecule type" value="Genomic_DNA"/>
</dbReference>
<name>A0AAV9H5M7_9PEZI</name>
<feature type="region of interest" description="Disordered" evidence="4">
    <location>
        <begin position="1"/>
        <end position="109"/>
    </location>
</feature>
<evidence type="ECO:0000256" key="2">
    <source>
        <dbReference type="ARBA" id="ARBA00009265"/>
    </source>
</evidence>
<dbReference type="GO" id="GO:0071013">
    <property type="term" value="C:catalytic step 2 spliceosome"/>
    <property type="evidence" value="ECO:0007669"/>
    <property type="project" value="TreeGrafter"/>
</dbReference>
<feature type="compositionally biased region" description="Basic and acidic residues" evidence="4">
    <location>
        <begin position="58"/>
        <end position="70"/>
    </location>
</feature>
<evidence type="ECO:0000256" key="1">
    <source>
        <dbReference type="ARBA" id="ARBA00004123"/>
    </source>
</evidence>
<dbReference type="Proteomes" id="UP001321760">
    <property type="component" value="Unassembled WGS sequence"/>
</dbReference>
<comment type="caution">
    <text evidence="5">The sequence shown here is derived from an EMBL/GenBank/DDBJ whole genome shotgun (WGS) entry which is preliminary data.</text>
</comment>
<evidence type="ECO:0000313" key="5">
    <source>
        <dbReference type="EMBL" id="KAK4455988.1"/>
    </source>
</evidence>
<protein>
    <submittedName>
        <fullName evidence="5">NRDE-2, necessary for RNA interference-domain-containing protein</fullName>
    </submittedName>
</protein>
<proteinExistence type="inferred from homology"/>
<dbReference type="InterPro" id="IPR011990">
    <property type="entry name" value="TPR-like_helical_dom_sf"/>
</dbReference>
<evidence type="ECO:0000256" key="4">
    <source>
        <dbReference type="SAM" id="MobiDB-lite"/>
    </source>
</evidence>
<reference evidence="5" key="1">
    <citation type="journal article" date="2023" name="Mol. Phylogenet. Evol.">
        <title>Genome-scale phylogeny and comparative genomics of the fungal order Sordariales.</title>
        <authorList>
            <person name="Hensen N."/>
            <person name="Bonometti L."/>
            <person name="Westerberg I."/>
            <person name="Brannstrom I.O."/>
            <person name="Guillou S."/>
            <person name="Cros-Aarteil S."/>
            <person name="Calhoun S."/>
            <person name="Haridas S."/>
            <person name="Kuo A."/>
            <person name="Mondo S."/>
            <person name="Pangilinan J."/>
            <person name="Riley R."/>
            <person name="LaButti K."/>
            <person name="Andreopoulos B."/>
            <person name="Lipzen A."/>
            <person name="Chen C."/>
            <person name="Yan M."/>
            <person name="Daum C."/>
            <person name="Ng V."/>
            <person name="Clum A."/>
            <person name="Steindorff A."/>
            <person name="Ohm R.A."/>
            <person name="Martin F."/>
            <person name="Silar P."/>
            <person name="Natvig D.O."/>
            <person name="Lalanne C."/>
            <person name="Gautier V."/>
            <person name="Ament-Velasquez S.L."/>
            <person name="Kruys A."/>
            <person name="Hutchinson M.I."/>
            <person name="Powell A.J."/>
            <person name="Barry K."/>
            <person name="Miller A.N."/>
            <person name="Grigoriev I.V."/>
            <person name="Debuchy R."/>
            <person name="Gladieux P."/>
            <person name="Hiltunen Thoren M."/>
            <person name="Johannesson H."/>
        </authorList>
    </citation>
    <scope>NUCLEOTIDE SEQUENCE</scope>
    <source>
        <strain evidence="5">PSN243</strain>
    </source>
</reference>
<keyword evidence="3" id="KW-0539">Nucleus</keyword>
<feature type="compositionally biased region" description="Polar residues" evidence="4">
    <location>
        <begin position="242"/>
        <end position="251"/>
    </location>
</feature>
<sequence length="1077" mass="121498">MSSRGAEKRRPVPRFASFKPKPDTPAEVEPEPKSGRRSEGEPLGKDTIPRRPHRQHESRRERASARDGDRRHRHERRSPDRGDRSREGSGEPRRDEVKGAAPGSSNNVYFFDKRGDPLILRYGSNDRAKVPSYHRFGAGRLMGAHGILTIHHDRSRPEFTIRGRHRDVGSIFRDKKALSALVTTASGRPDKHLGPSQPTTIQPIALDDDFIPLDTSRKRKRGEVEPSSLPDYRNIYRKSSDDTSGFESETSLTDEEVDMEMSTAKKRSIQLSRQVKAQPEDIDSWVQLVELQDALFRENQATPANPTAEEAKGLAELRVSLYEEALPHASQPQDRERLLLGLMREGTRAWDPKNLARRWEEVNKKHSDSFMLWRERLNGTANGTSEDPKMLITERLELLRRKLQSLTLRDGEDQQADELCSQLIYVFLRLTRFLVESGYTELAVAAWQAELEMTFCRPDRLFEAEEDAAVSSFSDFWESEAPRMGEEGAKGWRHFEDLGGVTDPPDPKPQMPSEPPITRDKFKAWAAVELQKAAESHAPARTFDEGTEDDPFRVVMFSDIREHLVWFPTKALNRVGPELLDAFLLFCGLPTARLSSGLIDDARNDPFVAGRSETFEFDLSGASLDAPEGSKKWPQFRHQGGNLVISQEVLFSGAAWFRYLDNWHCLGQPDFQISWVLGTLKQLVKGCGQKMLAEYYLAASLADTPDSARKVAKGLLKQYSSNLRLYSAYALVENANGNLEIAEKVLSAATSQEFPAPIAAQILFNAWTWIYLEANQKQTALNRLCLSVDRNLGTSPPTPSALLKARAHFSSTRDYALSSKDLETAVQHAESLALLDYLTVEASAEATSETQGNITAALATIEHFSADLAYRGLATSPHHERLLQTISHLLYHHSTHGPYRSSYIRDQLLRFIHLFPQNTLFLSLFAAFQPTIRIDDPVRATLQSHSLRPPHDSLSTRRFAIAHEARTGTAHSTRAAFDDALDDIACRGNADMWIRYVRFCFSRKELRGMAKGVFYRALGACPMAKVVYMEAYRTLVRDMGSAELRGVFEAMVSKGVRVHVDLEGWLERWERETEGQG</sequence>
<evidence type="ECO:0000313" key="6">
    <source>
        <dbReference type="Proteomes" id="UP001321760"/>
    </source>
</evidence>
<dbReference type="Pfam" id="PF08424">
    <property type="entry name" value="NRDE-2"/>
    <property type="match status" value="1"/>
</dbReference>
<keyword evidence="6" id="KW-1185">Reference proteome</keyword>
<dbReference type="GO" id="GO:0031048">
    <property type="term" value="P:regulatory ncRNA-mediated heterochromatin formation"/>
    <property type="evidence" value="ECO:0007669"/>
    <property type="project" value="TreeGrafter"/>
</dbReference>
<feature type="compositionally biased region" description="Basic and acidic residues" evidence="4">
    <location>
        <begin position="1"/>
        <end position="10"/>
    </location>
</feature>
<organism evidence="5 6">
    <name type="scientific">Podospora aff. communis PSN243</name>
    <dbReference type="NCBI Taxonomy" id="3040156"/>
    <lineage>
        <taxon>Eukaryota</taxon>
        <taxon>Fungi</taxon>
        <taxon>Dikarya</taxon>
        <taxon>Ascomycota</taxon>
        <taxon>Pezizomycotina</taxon>
        <taxon>Sordariomycetes</taxon>
        <taxon>Sordariomycetidae</taxon>
        <taxon>Sordariales</taxon>
        <taxon>Podosporaceae</taxon>
        <taxon>Podospora</taxon>
    </lineage>
</organism>
<feature type="region of interest" description="Disordered" evidence="4">
    <location>
        <begin position="215"/>
        <end position="259"/>
    </location>
</feature>
<dbReference type="PANTHER" id="PTHR13471">
    <property type="entry name" value="TETRATRICOPEPTIDE-LIKE HELICAL"/>
    <property type="match status" value="1"/>
</dbReference>
<dbReference type="Gene3D" id="1.25.40.10">
    <property type="entry name" value="Tetratricopeptide repeat domain"/>
    <property type="match status" value="1"/>
</dbReference>
<dbReference type="PANTHER" id="PTHR13471:SF0">
    <property type="entry name" value="NUCLEAR EXOSOME REGULATOR NRDE2"/>
    <property type="match status" value="1"/>
</dbReference>
<evidence type="ECO:0000256" key="3">
    <source>
        <dbReference type="ARBA" id="ARBA00023242"/>
    </source>
</evidence>
<dbReference type="GO" id="GO:1902369">
    <property type="term" value="P:negative regulation of RNA catabolic process"/>
    <property type="evidence" value="ECO:0007669"/>
    <property type="project" value="TreeGrafter"/>
</dbReference>
<dbReference type="InterPro" id="IPR013633">
    <property type="entry name" value="NRDE-2"/>
</dbReference>
<comment type="subcellular location">
    <subcellularLocation>
        <location evidence="1">Nucleus</location>
    </subcellularLocation>
</comment>
<accession>A0AAV9H5M7</accession>
<feature type="compositionally biased region" description="Basic and acidic residues" evidence="4">
    <location>
        <begin position="77"/>
        <end position="98"/>
    </location>
</feature>
<feature type="compositionally biased region" description="Basic and acidic residues" evidence="4">
    <location>
        <begin position="20"/>
        <end position="49"/>
    </location>
</feature>
<dbReference type="AlphaFoldDB" id="A0AAV9H5M7"/>